<evidence type="ECO:0000313" key="9">
    <source>
        <dbReference type="EMBL" id="MBA5629034.1"/>
    </source>
</evidence>
<keyword evidence="10" id="KW-1185">Reference proteome</keyword>
<dbReference type="GO" id="GO:0006302">
    <property type="term" value="P:double-strand break repair"/>
    <property type="evidence" value="ECO:0007669"/>
    <property type="project" value="TreeGrafter"/>
</dbReference>
<dbReference type="EMBL" id="JACDZE010000001">
    <property type="protein sequence ID" value="MBA5629034.1"/>
    <property type="molecule type" value="Genomic_DNA"/>
</dbReference>
<dbReference type="HAMAP" id="MF_00201">
    <property type="entry name" value="RecO"/>
    <property type="match status" value="1"/>
</dbReference>
<reference evidence="9 10" key="1">
    <citation type="submission" date="2020-07" db="EMBL/GenBank/DDBJ databases">
        <title>Moheibacter lacus sp. nov., a member of the family Flavobacteriaceae isolated from freshwater lake sediment.</title>
        <authorList>
            <person name="Liu Y."/>
        </authorList>
    </citation>
    <scope>NUCLEOTIDE SEQUENCE [LARGE SCALE GENOMIC DNA]</scope>
    <source>
        <strain evidence="9 10">BDHS18</strain>
    </source>
</reference>
<dbReference type="SUPFAM" id="SSF57863">
    <property type="entry name" value="ArfGap/RecO-like zinc finger"/>
    <property type="match status" value="1"/>
</dbReference>
<dbReference type="GO" id="GO:0006310">
    <property type="term" value="P:DNA recombination"/>
    <property type="evidence" value="ECO:0007669"/>
    <property type="project" value="UniProtKB-UniRule"/>
</dbReference>
<sequence>MLIKTPAIVLSAIKYGDSGKIIKFFTLNHGLTSCISKSIYAKKNKTNSLLIPFNLVELVYDEKPNQNLHFLKEINSTTHFNSIHLQPEKTTIVLFLTEILNAVLKEEEQNFALFDFLENSIRAFDQKNSGYADFHLWFLLNLTQFLGFYPHLKKGFSYFDLNNGISTQEIPHEIYISDSDLFHFEKLISLDFHDQSQSQFSQNQRKSILSTLLKYYELHISDFRQPKSLEILNQVFS</sequence>
<dbReference type="PANTHER" id="PTHR33991">
    <property type="entry name" value="DNA REPAIR PROTEIN RECO"/>
    <property type="match status" value="1"/>
</dbReference>
<dbReference type="RefSeq" id="WP_182042602.1">
    <property type="nucleotide sequence ID" value="NZ_JACDZE010000001.1"/>
</dbReference>
<dbReference type="InterPro" id="IPR012340">
    <property type="entry name" value="NA-bd_OB-fold"/>
</dbReference>
<dbReference type="Pfam" id="PF02565">
    <property type="entry name" value="RecO_C"/>
    <property type="match status" value="1"/>
</dbReference>
<dbReference type="SUPFAM" id="SSF50249">
    <property type="entry name" value="Nucleic acid-binding proteins"/>
    <property type="match status" value="1"/>
</dbReference>
<evidence type="ECO:0000256" key="4">
    <source>
        <dbReference type="ARBA" id="ARBA00023172"/>
    </source>
</evidence>
<evidence type="ECO:0000313" key="10">
    <source>
        <dbReference type="Proteomes" id="UP000552241"/>
    </source>
</evidence>
<keyword evidence="4 7" id="KW-0233">DNA recombination</keyword>
<dbReference type="InterPro" id="IPR042242">
    <property type="entry name" value="RecO_C"/>
</dbReference>
<feature type="domain" description="DNA replication/recombination mediator RecO N-terminal" evidence="8">
    <location>
        <begin position="1"/>
        <end position="77"/>
    </location>
</feature>
<dbReference type="GO" id="GO:0043590">
    <property type="term" value="C:bacterial nucleoid"/>
    <property type="evidence" value="ECO:0007669"/>
    <property type="project" value="TreeGrafter"/>
</dbReference>
<gene>
    <name evidence="7 9" type="primary">recO</name>
    <name evidence="9" type="ORF">HU137_04535</name>
</gene>
<protein>
    <recommendedName>
        <fullName evidence="2 7">DNA repair protein RecO</fullName>
    </recommendedName>
    <alternativeName>
        <fullName evidence="6 7">Recombination protein O</fullName>
    </alternativeName>
</protein>
<accession>A0A838ZKV8</accession>
<evidence type="ECO:0000259" key="8">
    <source>
        <dbReference type="Pfam" id="PF11967"/>
    </source>
</evidence>
<dbReference type="PANTHER" id="PTHR33991:SF1">
    <property type="entry name" value="DNA REPAIR PROTEIN RECO"/>
    <property type="match status" value="1"/>
</dbReference>
<evidence type="ECO:0000256" key="5">
    <source>
        <dbReference type="ARBA" id="ARBA00023204"/>
    </source>
</evidence>
<dbReference type="Gene3D" id="2.40.50.140">
    <property type="entry name" value="Nucleic acid-binding proteins"/>
    <property type="match status" value="1"/>
</dbReference>
<dbReference type="InterPro" id="IPR037278">
    <property type="entry name" value="ARFGAP/RecO"/>
</dbReference>
<dbReference type="InterPro" id="IPR022572">
    <property type="entry name" value="DNA_rep/recomb_RecO_N"/>
</dbReference>
<evidence type="ECO:0000256" key="1">
    <source>
        <dbReference type="ARBA" id="ARBA00007452"/>
    </source>
</evidence>
<evidence type="ECO:0000256" key="3">
    <source>
        <dbReference type="ARBA" id="ARBA00022763"/>
    </source>
</evidence>
<evidence type="ECO:0000256" key="7">
    <source>
        <dbReference type="HAMAP-Rule" id="MF_00201"/>
    </source>
</evidence>
<dbReference type="Pfam" id="PF11967">
    <property type="entry name" value="RecO_N"/>
    <property type="match status" value="1"/>
</dbReference>
<comment type="function">
    <text evidence="7">Involved in DNA repair and RecF pathway recombination.</text>
</comment>
<dbReference type="PROSITE" id="PS51257">
    <property type="entry name" value="PROKAR_LIPOPROTEIN"/>
    <property type="match status" value="1"/>
</dbReference>
<organism evidence="9 10">
    <name type="scientific">Moheibacter lacus</name>
    <dbReference type="NCBI Taxonomy" id="2745851"/>
    <lineage>
        <taxon>Bacteria</taxon>
        <taxon>Pseudomonadati</taxon>
        <taxon>Bacteroidota</taxon>
        <taxon>Flavobacteriia</taxon>
        <taxon>Flavobacteriales</taxon>
        <taxon>Weeksellaceae</taxon>
        <taxon>Moheibacter</taxon>
    </lineage>
</organism>
<comment type="caution">
    <text evidence="9">The sequence shown here is derived from an EMBL/GenBank/DDBJ whole genome shotgun (WGS) entry which is preliminary data.</text>
</comment>
<name>A0A838ZKV8_9FLAO</name>
<dbReference type="NCBIfam" id="TIGR00613">
    <property type="entry name" value="reco"/>
    <property type="match status" value="1"/>
</dbReference>
<evidence type="ECO:0000256" key="6">
    <source>
        <dbReference type="ARBA" id="ARBA00033409"/>
    </source>
</evidence>
<keyword evidence="3 7" id="KW-0227">DNA damage</keyword>
<evidence type="ECO:0000256" key="2">
    <source>
        <dbReference type="ARBA" id="ARBA00021310"/>
    </source>
</evidence>
<dbReference type="Proteomes" id="UP000552241">
    <property type="component" value="Unassembled WGS sequence"/>
</dbReference>
<dbReference type="AlphaFoldDB" id="A0A838ZKV8"/>
<dbReference type="InterPro" id="IPR003717">
    <property type="entry name" value="RecO"/>
</dbReference>
<proteinExistence type="inferred from homology"/>
<comment type="similarity">
    <text evidence="1 7">Belongs to the RecO family.</text>
</comment>
<dbReference type="Gene3D" id="1.20.1440.120">
    <property type="entry name" value="Recombination protein O, C-terminal domain"/>
    <property type="match status" value="1"/>
</dbReference>
<keyword evidence="5 7" id="KW-0234">DNA repair</keyword>